<evidence type="ECO:0000256" key="5">
    <source>
        <dbReference type="ARBA" id="ARBA00022530"/>
    </source>
</evidence>
<organism evidence="11 12">
    <name type="scientific">Limulus polyphemus</name>
    <name type="common">Atlantic horseshoe crab</name>
    <dbReference type="NCBI Taxonomy" id="6850"/>
    <lineage>
        <taxon>Eukaryota</taxon>
        <taxon>Metazoa</taxon>
        <taxon>Ecdysozoa</taxon>
        <taxon>Arthropoda</taxon>
        <taxon>Chelicerata</taxon>
        <taxon>Merostomata</taxon>
        <taxon>Xiphosura</taxon>
        <taxon>Limulidae</taxon>
        <taxon>Limulus</taxon>
    </lineage>
</organism>
<reference evidence="12" key="1">
    <citation type="submission" date="2025-08" db="UniProtKB">
        <authorList>
            <consortium name="RefSeq"/>
        </authorList>
    </citation>
    <scope>IDENTIFICATION</scope>
    <source>
        <tissue evidence="12">Muscle</tissue>
    </source>
</reference>
<dbReference type="RefSeq" id="XP_013792115.1">
    <property type="nucleotide sequence ID" value="XM_013936661.1"/>
</dbReference>
<keyword evidence="11" id="KW-1185">Reference proteome</keyword>
<evidence type="ECO:0000256" key="9">
    <source>
        <dbReference type="RuleBase" id="RU003500"/>
    </source>
</evidence>
<evidence type="ECO:0000256" key="3">
    <source>
        <dbReference type="ARBA" id="ARBA00022473"/>
    </source>
</evidence>
<proteinExistence type="inferred from homology"/>
<name>A0ABM1C0J0_LIMPO</name>
<accession>A0ABM1C0J0</accession>
<keyword evidence="8" id="KW-0449">Lipoprotein</keyword>
<gene>
    <name evidence="12" type="primary">LOC106475985</name>
</gene>
<dbReference type="Proteomes" id="UP000694941">
    <property type="component" value="Unplaced"/>
</dbReference>
<dbReference type="GeneID" id="106475985"/>
<evidence type="ECO:0000313" key="11">
    <source>
        <dbReference type="Proteomes" id="UP000694941"/>
    </source>
</evidence>
<evidence type="ECO:0000256" key="6">
    <source>
        <dbReference type="ARBA" id="ARBA00022687"/>
    </source>
</evidence>
<keyword evidence="3 9" id="KW-0217">Developmental protein</keyword>
<dbReference type="PROSITE" id="PS00246">
    <property type="entry name" value="WNT1"/>
    <property type="match status" value="1"/>
</dbReference>
<evidence type="ECO:0000256" key="7">
    <source>
        <dbReference type="ARBA" id="ARBA00023157"/>
    </source>
</evidence>
<evidence type="ECO:0000256" key="4">
    <source>
        <dbReference type="ARBA" id="ARBA00022525"/>
    </source>
</evidence>
<dbReference type="SMART" id="SM00097">
    <property type="entry name" value="WNT1"/>
    <property type="match status" value="1"/>
</dbReference>
<dbReference type="InterPro" id="IPR005817">
    <property type="entry name" value="Wnt"/>
</dbReference>
<feature type="non-terminal residue" evidence="12">
    <location>
        <position position="1"/>
    </location>
</feature>
<evidence type="ECO:0000256" key="8">
    <source>
        <dbReference type="ARBA" id="ARBA00023288"/>
    </source>
</evidence>
<evidence type="ECO:0000256" key="2">
    <source>
        <dbReference type="ARBA" id="ARBA00005683"/>
    </source>
</evidence>
<keyword evidence="5" id="KW-0272">Extracellular matrix</keyword>
<keyword evidence="4" id="KW-0964">Secreted</keyword>
<dbReference type="Pfam" id="PF00110">
    <property type="entry name" value="wnt"/>
    <property type="match status" value="1"/>
</dbReference>
<keyword evidence="7" id="KW-1015">Disulfide bond</keyword>
<comment type="function">
    <text evidence="9">Ligand for members of the frizzled family of seven transmembrane receptors.</text>
</comment>
<protein>
    <recommendedName>
        <fullName evidence="9">Protein Wnt</fullName>
    </recommendedName>
</protein>
<dbReference type="PANTHER" id="PTHR12027">
    <property type="entry name" value="WNT RELATED"/>
    <property type="match status" value="1"/>
</dbReference>
<sequence>SRETAFIHAILSAGVVHGLTEACSGGNLTVCSCDRSQDGKLTSEGWKWGGCSDNVKFGVVFARHFVDAAEKESSENRDVKNAMNLHNNHVGRLAVSHHMIRSCRCHGISGSCELKTCWRKLPSFANIGNYLKKKYAKSVQISVKARRKLRRRGKRKVLVRKNDLVYLNKSPNYCVEDRANKIFGTAGRLCNKTSPGPDGCNLLCCGRGYNTQVITHVERCHCKFHWCCYVTCRTCKTIMEIYTCK</sequence>
<keyword evidence="6 9" id="KW-0879">Wnt signaling pathway</keyword>
<evidence type="ECO:0000256" key="1">
    <source>
        <dbReference type="ARBA" id="ARBA00004498"/>
    </source>
</evidence>
<feature type="chain" id="PRO_5045782853" description="Protein Wnt" evidence="10">
    <location>
        <begin position="19"/>
        <end position="245"/>
    </location>
</feature>
<comment type="subcellular location">
    <subcellularLocation>
        <location evidence="1 9">Secreted</location>
        <location evidence="1 9">Extracellular space</location>
        <location evidence="1 9">Extracellular matrix</location>
    </subcellularLocation>
</comment>
<keyword evidence="10" id="KW-0732">Signal</keyword>
<evidence type="ECO:0000313" key="12">
    <source>
        <dbReference type="RefSeq" id="XP_013792115.1"/>
    </source>
</evidence>
<dbReference type="Gene3D" id="3.30.2460.20">
    <property type="match status" value="1"/>
</dbReference>
<evidence type="ECO:0000256" key="10">
    <source>
        <dbReference type="SAM" id="SignalP"/>
    </source>
</evidence>
<dbReference type="InterPro" id="IPR018161">
    <property type="entry name" value="Wnt_CS"/>
</dbReference>
<dbReference type="PANTHER" id="PTHR12027:SF70">
    <property type="entry name" value="PROTEIN WNT-16"/>
    <property type="match status" value="1"/>
</dbReference>
<feature type="signal peptide" evidence="10">
    <location>
        <begin position="1"/>
        <end position="18"/>
    </location>
</feature>
<comment type="similarity">
    <text evidence="2 9">Belongs to the Wnt family.</text>
</comment>
<dbReference type="InterPro" id="IPR043158">
    <property type="entry name" value="Wnt_C"/>
</dbReference>
<dbReference type="PRINTS" id="PR01349">
    <property type="entry name" value="WNTPROTEIN"/>
</dbReference>